<accession>A0ABD0MAL9</accession>
<reference evidence="1 2" key="1">
    <citation type="journal article" date="2023" name="Sci. Data">
        <title>Genome assembly of the Korean intertidal mud-creeper Batillaria attramentaria.</title>
        <authorList>
            <person name="Patra A.K."/>
            <person name="Ho P.T."/>
            <person name="Jun S."/>
            <person name="Lee S.J."/>
            <person name="Kim Y."/>
            <person name="Won Y.J."/>
        </authorList>
    </citation>
    <scope>NUCLEOTIDE SEQUENCE [LARGE SCALE GENOMIC DNA]</scope>
    <source>
        <strain evidence="1">Wonlab-2016</strain>
    </source>
</reference>
<organism evidence="1 2">
    <name type="scientific">Batillaria attramentaria</name>
    <dbReference type="NCBI Taxonomy" id="370345"/>
    <lineage>
        <taxon>Eukaryota</taxon>
        <taxon>Metazoa</taxon>
        <taxon>Spiralia</taxon>
        <taxon>Lophotrochozoa</taxon>
        <taxon>Mollusca</taxon>
        <taxon>Gastropoda</taxon>
        <taxon>Caenogastropoda</taxon>
        <taxon>Sorbeoconcha</taxon>
        <taxon>Cerithioidea</taxon>
        <taxon>Batillariidae</taxon>
        <taxon>Batillaria</taxon>
    </lineage>
</organism>
<proteinExistence type="predicted"/>
<keyword evidence="2" id="KW-1185">Reference proteome</keyword>
<comment type="caution">
    <text evidence="1">The sequence shown here is derived from an EMBL/GenBank/DDBJ whole genome shotgun (WGS) entry which is preliminary data.</text>
</comment>
<dbReference type="EMBL" id="JACVVK020000002">
    <property type="protein sequence ID" value="KAK7508407.1"/>
    <property type="molecule type" value="Genomic_DNA"/>
</dbReference>
<dbReference type="Proteomes" id="UP001519460">
    <property type="component" value="Unassembled WGS sequence"/>
</dbReference>
<sequence length="89" mass="10102">MRNPKTHVWPAISPLQSFWKCYRTNGAGRESFMPSGMSALIDDCWNLATNMGFIKEKSPDLRPVIEVSESKSSKRLPASVNQFYAHKLN</sequence>
<evidence type="ECO:0000313" key="1">
    <source>
        <dbReference type="EMBL" id="KAK7508407.1"/>
    </source>
</evidence>
<name>A0ABD0MAL9_9CAEN</name>
<evidence type="ECO:0000313" key="2">
    <source>
        <dbReference type="Proteomes" id="UP001519460"/>
    </source>
</evidence>
<dbReference type="AlphaFoldDB" id="A0ABD0MAL9"/>
<protein>
    <submittedName>
        <fullName evidence="1">Uncharacterized protein</fullName>
    </submittedName>
</protein>
<gene>
    <name evidence="1" type="ORF">BaRGS_00000646</name>
</gene>